<dbReference type="EC" id="2.3.1.41" evidence="2"/>
<name>A0A1V3Y007_MYCKA</name>
<accession>A0A1V3Y007</accession>
<evidence type="ECO:0000313" key="2">
    <source>
        <dbReference type="EMBL" id="OOK84081.1"/>
    </source>
</evidence>
<protein>
    <submittedName>
        <fullName evidence="2">Phenolphthiocerol synthesis polyketide synthase type I Pks15/1 domain protein</fullName>
        <ecNumber evidence="2">2.3.1.41</ecNumber>
    </submittedName>
</protein>
<dbReference type="Proteomes" id="UP000188532">
    <property type="component" value="Unassembled WGS sequence"/>
</dbReference>
<comment type="caution">
    <text evidence="2">The sequence shown here is derived from an EMBL/GenBank/DDBJ whole genome shotgun (WGS) entry which is preliminary data.</text>
</comment>
<dbReference type="GO" id="GO:0004315">
    <property type="term" value="F:3-oxoacyl-[acyl-carrier-protein] synthase activity"/>
    <property type="evidence" value="ECO:0007669"/>
    <property type="project" value="UniProtKB-EC"/>
</dbReference>
<sequence length="42" mass="4639">MTVMGLPSIFVGFSRQRGWRPTVAARRSPRRPMGRAGVRAPA</sequence>
<keyword evidence="2" id="KW-0808">Transferase</keyword>
<proteinExistence type="predicted"/>
<evidence type="ECO:0000313" key="3">
    <source>
        <dbReference type="Proteomes" id="UP000188532"/>
    </source>
</evidence>
<dbReference type="AlphaFoldDB" id="A0A1V3Y007"/>
<keyword evidence="2" id="KW-0012">Acyltransferase</keyword>
<gene>
    <name evidence="2" type="ORF">BZL29_1149</name>
</gene>
<organism evidence="2 3">
    <name type="scientific">Mycobacterium kansasii</name>
    <dbReference type="NCBI Taxonomy" id="1768"/>
    <lineage>
        <taxon>Bacteria</taxon>
        <taxon>Bacillati</taxon>
        <taxon>Actinomycetota</taxon>
        <taxon>Actinomycetes</taxon>
        <taxon>Mycobacteriales</taxon>
        <taxon>Mycobacteriaceae</taxon>
        <taxon>Mycobacterium</taxon>
    </lineage>
</organism>
<dbReference type="EMBL" id="MVBN01000001">
    <property type="protein sequence ID" value="OOK84081.1"/>
    <property type="molecule type" value="Genomic_DNA"/>
</dbReference>
<feature type="region of interest" description="Disordered" evidence="1">
    <location>
        <begin position="20"/>
        <end position="42"/>
    </location>
</feature>
<evidence type="ECO:0000256" key="1">
    <source>
        <dbReference type="SAM" id="MobiDB-lite"/>
    </source>
</evidence>
<reference evidence="2 3" key="1">
    <citation type="submission" date="2017-02" db="EMBL/GenBank/DDBJ databases">
        <title>Complete genome sequences of Mycobacterium kansasii strains isolated from rhesus macaques.</title>
        <authorList>
            <person name="Panda A."/>
            <person name="Nagaraj S."/>
            <person name="Zhao X."/>
            <person name="Tettelin H."/>
            <person name="Detolla L.J."/>
        </authorList>
    </citation>
    <scope>NUCLEOTIDE SEQUENCE [LARGE SCALE GENOMIC DNA]</scope>
    <source>
        <strain evidence="2 3">11-3469</strain>
    </source>
</reference>